<name>A0ABD5E5R1_9ACTN</name>
<dbReference type="InterPro" id="IPR036263">
    <property type="entry name" value="Chorismate_II_sf"/>
</dbReference>
<evidence type="ECO:0000256" key="1">
    <source>
        <dbReference type="ARBA" id="ARBA00004817"/>
    </source>
</evidence>
<evidence type="ECO:0000313" key="6">
    <source>
        <dbReference type="EMBL" id="MDT0416547.1"/>
    </source>
</evidence>
<dbReference type="SUPFAM" id="SSF48600">
    <property type="entry name" value="Chorismate mutase II"/>
    <property type="match status" value="1"/>
</dbReference>
<protein>
    <recommendedName>
        <fullName evidence="2">chorismate mutase</fullName>
        <ecNumber evidence="2">5.4.99.5</ecNumber>
    </recommendedName>
</protein>
<organism evidence="6 7">
    <name type="scientific">Streptomyces evansiae</name>
    <dbReference type="NCBI Taxonomy" id="3075535"/>
    <lineage>
        <taxon>Bacteria</taxon>
        <taxon>Bacillati</taxon>
        <taxon>Actinomycetota</taxon>
        <taxon>Actinomycetes</taxon>
        <taxon>Kitasatosporales</taxon>
        <taxon>Streptomycetaceae</taxon>
        <taxon>Streptomyces</taxon>
    </lineage>
</organism>
<evidence type="ECO:0000256" key="4">
    <source>
        <dbReference type="ARBA" id="ARBA00023235"/>
    </source>
</evidence>
<dbReference type="GO" id="GO:0004106">
    <property type="term" value="F:chorismate mutase activity"/>
    <property type="evidence" value="ECO:0007669"/>
    <property type="project" value="UniProtKB-EC"/>
</dbReference>
<evidence type="ECO:0000256" key="3">
    <source>
        <dbReference type="ARBA" id="ARBA00022729"/>
    </source>
</evidence>
<reference evidence="7" key="1">
    <citation type="submission" date="2023-07" db="EMBL/GenBank/DDBJ databases">
        <title>30 novel species of actinomycetes from the DSMZ collection.</title>
        <authorList>
            <person name="Nouioui I."/>
        </authorList>
    </citation>
    <scope>NUCLEOTIDE SEQUENCE [LARGE SCALE GENOMIC DNA]</scope>
    <source>
        <strain evidence="7">DSM 41982</strain>
    </source>
</reference>
<dbReference type="InterPro" id="IPR008240">
    <property type="entry name" value="Chorismate_mutase_periplasmic"/>
</dbReference>
<dbReference type="AlphaFoldDB" id="A0ABD5E5R1"/>
<dbReference type="Proteomes" id="UP001183607">
    <property type="component" value="Unassembled WGS sequence"/>
</dbReference>
<dbReference type="PANTHER" id="PTHR38041">
    <property type="entry name" value="CHORISMATE MUTASE"/>
    <property type="match status" value="1"/>
</dbReference>
<proteinExistence type="predicted"/>
<evidence type="ECO:0000313" key="7">
    <source>
        <dbReference type="Proteomes" id="UP001183607"/>
    </source>
</evidence>
<comment type="pathway">
    <text evidence="1">Metabolic intermediate biosynthesis; prephenate biosynthesis; prephenate from chorismate: step 1/1.</text>
</comment>
<dbReference type="PROSITE" id="PS51168">
    <property type="entry name" value="CHORISMATE_MUT_2"/>
    <property type="match status" value="1"/>
</dbReference>
<dbReference type="GO" id="GO:0046417">
    <property type="term" value="P:chorismate metabolic process"/>
    <property type="evidence" value="ECO:0007669"/>
    <property type="project" value="UniProtKB-ARBA"/>
</dbReference>
<comment type="caution">
    <text evidence="6">The sequence shown here is derived from an EMBL/GenBank/DDBJ whole genome shotgun (WGS) entry which is preliminary data.</text>
</comment>
<dbReference type="RefSeq" id="WP_093854226.1">
    <property type="nucleotide sequence ID" value="NZ_JAVRER010000018.1"/>
</dbReference>
<dbReference type="SMART" id="SM00830">
    <property type="entry name" value="CM_2"/>
    <property type="match status" value="1"/>
</dbReference>
<dbReference type="EMBL" id="JAVRER010000018">
    <property type="protein sequence ID" value="MDT0416547.1"/>
    <property type="molecule type" value="Genomic_DNA"/>
</dbReference>
<evidence type="ECO:0000256" key="2">
    <source>
        <dbReference type="ARBA" id="ARBA00012404"/>
    </source>
</evidence>
<dbReference type="InterPro" id="IPR002701">
    <property type="entry name" value="CM_II_prokaryot"/>
</dbReference>
<accession>A0ABD5E5R1</accession>
<evidence type="ECO:0000259" key="5">
    <source>
        <dbReference type="PROSITE" id="PS51168"/>
    </source>
</evidence>
<feature type="domain" description="Chorismate mutase" evidence="5">
    <location>
        <begin position="1"/>
        <end position="90"/>
    </location>
</feature>
<dbReference type="InterPro" id="IPR051331">
    <property type="entry name" value="Chorismate_mutase-related"/>
</dbReference>
<dbReference type="Gene3D" id="1.20.59.10">
    <property type="entry name" value="Chorismate mutase"/>
    <property type="match status" value="1"/>
</dbReference>
<dbReference type="NCBIfam" id="TIGR01806">
    <property type="entry name" value="CM_mono2"/>
    <property type="match status" value="1"/>
</dbReference>
<dbReference type="Pfam" id="PF01817">
    <property type="entry name" value="CM_2"/>
    <property type="match status" value="1"/>
</dbReference>
<gene>
    <name evidence="6" type="primary">aroQ</name>
    <name evidence="6" type="ORF">RM574_13730</name>
</gene>
<keyword evidence="3" id="KW-0732">Signal</keyword>
<dbReference type="InterPro" id="IPR036979">
    <property type="entry name" value="CM_dom_sf"/>
</dbReference>
<dbReference type="PANTHER" id="PTHR38041:SF2">
    <property type="entry name" value="SECRETED CHORISMATE MUTASE"/>
    <property type="match status" value="1"/>
</dbReference>
<keyword evidence="4 6" id="KW-0413">Isomerase</keyword>
<dbReference type="EC" id="5.4.99.5" evidence="2"/>
<sequence length="197" mass="20308">MVVPAGSAATAAALPLGPLAGLLVERLSAGNLVAASKFGTGAPIEDRVREEDLLDDVREKAGAYGLEPDATVAFFRDQIAASKVVQRGLFRYWTAHPERTPATRPDLSALRARLDRLTTRLLQELSATRLLRSLPGGCEAELLLATGAVSAPSGPRGLDALHRRALETASSSVCVTGGAAALPAPATGPGALAHDGD</sequence>